<keyword evidence="1" id="KW-0472">Membrane</keyword>
<protein>
    <recommendedName>
        <fullName evidence="3">DUF4381 domain-containing protein</fullName>
    </recommendedName>
</protein>
<dbReference type="InterPro" id="IPR025489">
    <property type="entry name" value="DUF4381"/>
</dbReference>
<sequence>MNEQTLNLKDIHLPEPISWWPLAPGWWILFISIVVIITALFFVIKLYRNKQLKRDIKAELESIKQQFQQSQNKSQLAKSLSALLRRASISYYPKTTFSGSRTAGLTGEHWLDFLDKTNRKTTENNVFKSDAGKVLLNAPYLPDDTENNKTLNFDALTLINLCESWLLAVHKKNSQVSPL</sequence>
<feature type="transmembrane region" description="Helical" evidence="1">
    <location>
        <begin position="26"/>
        <end position="47"/>
    </location>
</feature>
<evidence type="ECO:0000313" key="2">
    <source>
        <dbReference type="EMBL" id="VAW51376.1"/>
    </source>
</evidence>
<keyword evidence="1" id="KW-1133">Transmembrane helix</keyword>
<reference evidence="2" key="1">
    <citation type="submission" date="2018-06" db="EMBL/GenBank/DDBJ databases">
        <authorList>
            <person name="Zhirakovskaya E."/>
        </authorList>
    </citation>
    <scope>NUCLEOTIDE SEQUENCE</scope>
</reference>
<gene>
    <name evidence="2" type="ORF">MNBD_GAMMA06-954</name>
</gene>
<proteinExistence type="predicted"/>
<dbReference type="Pfam" id="PF14316">
    <property type="entry name" value="DUF4381"/>
    <property type="match status" value="1"/>
</dbReference>
<dbReference type="EMBL" id="UOFD01000028">
    <property type="protein sequence ID" value="VAW51376.1"/>
    <property type="molecule type" value="Genomic_DNA"/>
</dbReference>
<evidence type="ECO:0008006" key="3">
    <source>
        <dbReference type="Google" id="ProtNLM"/>
    </source>
</evidence>
<name>A0A3B0X3W9_9ZZZZ</name>
<evidence type="ECO:0000256" key="1">
    <source>
        <dbReference type="SAM" id="Phobius"/>
    </source>
</evidence>
<organism evidence="2">
    <name type="scientific">hydrothermal vent metagenome</name>
    <dbReference type="NCBI Taxonomy" id="652676"/>
    <lineage>
        <taxon>unclassified sequences</taxon>
        <taxon>metagenomes</taxon>
        <taxon>ecological metagenomes</taxon>
    </lineage>
</organism>
<dbReference type="AlphaFoldDB" id="A0A3B0X3W9"/>
<accession>A0A3B0X3W9</accession>
<keyword evidence="1" id="KW-0812">Transmembrane</keyword>